<dbReference type="Pfam" id="PF01202">
    <property type="entry name" value="SKI"/>
    <property type="match status" value="1"/>
</dbReference>
<feature type="binding site" evidence="11">
    <location>
        <position position="35"/>
    </location>
    <ligand>
        <name>substrate</name>
    </ligand>
</feature>
<dbReference type="CDD" id="cd00464">
    <property type="entry name" value="SK"/>
    <property type="match status" value="1"/>
</dbReference>
<keyword evidence="11" id="KW-0963">Cytoplasm</keyword>
<feature type="binding site" evidence="11">
    <location>
        <position position="17"/>
    </location>
    <ligand>
        <name>Mg(2+)</name>
        <dbReference type="ChEBI" id="CHEBI:18420"/>
    </ligand>
</feature>
<evidence type="ECO:0000256" key="10">
    <source>
        <dbReference type="ARBA" id="ARBA00048567"/>
    </source>
</evidence>
<evidence type="ECO:0000256" key="6">
    <source>
        <dbReference type="ARBA" id="ARBA00022741"/>
    </source>
</evidence>
<sequence>MTRPVAVLVGPPGAGKTTVAHALAGRLGLAVRDSDDDIVASTGKAIADIFVDDGEPHFRELEHAAVLTALAEHDGVLALGGGAVLDPRTQEALRGHVVVFLDVRITDAARRVGLNRDRPLLLGNPRAQWTIMMDHRRPIYTQIATHRVPTDGLTPDEVTDAVLAALGLVQEGAHE</sequence>
<evidence type="ECO:0000256" key="7">
    <source>
        <dbReference type="ARBA" id="ARBA00022777"/>
    </source>
</evidence>
<dbReference type="PROSITE" id="PS01128">
    <property type="entry name" value="SHIKIMATE_KINASE"/>
    <property type="match status" value="1"/>
</dbReference>
<comment type="function">
    <text evidence="11">Catalyzes the specific phosphorylation of the 3-hydroxyl group of shikimic acid using ATP as a cosubstrate.</text>
</comment>
<proteinExistence type="inferred from homology"/>
<evidence type="ECO:0000256" key="11">
    <source>
        <dbReference type="HAMAP-Rule" id="MF_00109"/>
    </source>
</evidence>
<feature type="binding site" evidence="11">
    <location>
        <position position="59"/>
    </location>
    <ligand>
        <name>substrate</name>
    </ligand>
</feature>
<reference evidence="13 14" key="1">
    <citation type="submission" date="2021-05" db="EMBL/GenBank/DDBJ databases">
        <title>Kineosporia and Streptomyces sp. nov. two new marine actinobacteria isolated from Coral.</title>
        <authorList>
            <person name="Buangrab K."/>
            <person name="Sutthacheep M."/>
            <person name="Yeemin T."/>
            <person name="Harunari E."/>
            <person name="Igarashi Y."/>
            <person name="Kanchanasin P."/>
            <person name="Tanasupawat S."/>
            <person name="Phongsopitanun W."/>
        </authorList>
    </citation>
    <scope>NUCLEOTIDE SEQUENCE [LARGE SCALE GENOMIC DNA]</scope>
    <source>
        <strain evidence="13 14">J2-2</strain>
    </source>
</reference>
<feature type="domain" description="AAA+ ATPase" evidence="12">
    <location>
        <begin position="2"/>
        <end position="172"/>
    </location>
</feature>
<feature type="binding site" evidence="11">
    <location>
        <position position="81"/>
    </location>
    <ligand>
        <name>substrate</name>
    </ligand>
</feature>
<dbReference type="Proteomes" id="UP001197247">
    <property type="component" value="Unassembled WGS sequence"/>
</dbReference>
<keyword evidence="11" id="KW-0460">Magnesium</keyword>
<comment type="caution">
    <text evidence="13">The sequence shown here is derived from an EMBL/GenBank/DDBJ whole genome shotgun (WGS) entry which is preliminary data.</text>
</comment>
<dbReference type="InterPro" id="IPR027417">
    <property type="entry name" value="P-loop_NTPase"/>
</dbReference>
<name>A0ABS5TET7_9ACTN</name>
<evidence type="ECO:0000313" key="13">
    <source>
        <dbReference type="EMBL" id="MBT0768944.1"/>
    </source>
</evidence>
<comment type="caution">
    <text evidence="11">Lacks conserved residue(s) required for the propagation of feature annotation.</text>
</comment>
<feature type="binding site" evidence="11">
    <location>
        <begin position="13"/>
        <end position="18"/>
    </location>
    <ligand>
        <name>ATP</name>
        <dbReference type="ChEBI" id="CHEBI:30616"/>
    </ligand>
</feature>
<dbReference type="SMART" id="SM00382">
    <property type="entry name" value="AAA"/>
    <property type="match status" value="1"/>
</dbReference>
<dbReference type="GO" id="GO:0016301">
    <property type="term" value="F:kinase activity"/>
    <property type="evidence" value="ECO:0007669"/>
    <property type="project" value="UniProtKB-KW"/>
</dbReference>
<feature type="binding site" evidence="11">
    <location>
        <position position="136"/>
    </location>
    <ligand>
        <name>substrate</name>
    </ligand>
</feature>
<keyword evidence="14" id="KW-1185">Reference proteome</keyword>
<keyword evidence="8 11" id="KW-0067">ATP-binding</keyword>
<dbReference type="HAMAP" id="MF_00109">
    <property type="entry name" value="Shikimate_kinase"/>
    <property type="match status" value="1"/>
</dbReference>
<keyword evidence="4 11" id="KW-0028">Amino-acid biosynthesis</keyword>
<comment type="pathway">
    <text evidence="1 11">Metabolic intermediate biosynthesis; chorismate biosynthesis; chorismate from D-erythrose 4-phosphate and phosphoenolpyruvate: step 5/7.</text>
</comment>
<feature type="binding site" evidence="11">
    <location>
        <position position="118"/>
    </location>
    <ligand>
        <name>ATP</name>
        <dbReference type="ChEBI" id="CHEBI:30616"/>
    </ligand>
</feature>
<evidence type="ECO:0000256" key="2">
    <source>
        <dbReference type="ARBA" id="ARBA00006997"/>
    </source>
</evidence>
<evidence type="ECO:0000256" key="8">
    <source>
        <dbReference type="ARBA" id="ARBA00022840"/>
    </source>
</evidence>
<dbReference type="PANTHER" id="PTHR21087:SF16">
    <property type="entry name" value="SHIKIMATE KINASE 1, CHLOROPLASTIC"/>
    <property type="match status" value="1"/>
</dbReference>
<comment type="similarity">
    <text evidence="2 11">Belongs to the shikimate kinase family.</text>
</comment>
<accession>A0ABS5TET7</accession>
<gene>
    <name evidence="11" type="primary">aroK</name>
    <name evidence="13" type="ORF">KIH74_08405</name>
</gene>
<comment type="subcellular location">
    <subcellularLocation>
        <location evidence="11">Cytoplasm</location>
    </subcellularLocation>
</comment>
<dbReference type="InterPro" id="IPR000623">
    <property type="entry name" value="Shikimate_kinase/TSH1"/>
</dbReference>
<dbReference type="RefSeq" id="WP_214155241.1">
    <property type="nucleotide sequence ID" value="NZ_JAHBAY010000003.1"/>
</dbReference>
<keyword evidence="5 11" id="KW-0808">Transferase</keyword>
<evidence type="ECO:0000313" key="14">
    <source>
        <dbReference type="Proteomes" id="UP001197247"/>
    </source>
</evidence>
<evidence type="ECO:0000256" key="4">
    <source>
        <dbReference type="ARBA" id="ARBA00022605"/>
    </source>
</evidence>
<dbReference type="InterPro" id="IPR023000">
    <property type="entry name" value="Shikimate_kinase_CS"/>
</dbReference>
<keyword evidence="11" id="KW-0479">Metal-binding</keyword>
<dbReference type="InterPro" id="IPR003593">
    <property type="entry name" value="AAA+_ATPase"/>
</dbReference>
<comment type="subunit">
    <text evidence="11">Monomer.</text>
</comment>
<evidence type="ECO:0000256" key="5">
    <source>
        <dbReference type="ARBA" id="ARBA00022679"/>
    </source>
</evidence>
<dbReference type="SUPFAM" id="SSF52540">
    <property type="entry name" value="P-loop containing nucleoside triphosphate hydrolases"/>
    <property type="match status" value="1"/>
</dbReference>
<comment type="cofactor">
    <cofactor evidence="11">
        <name>Mg(2+)</name>
        <dbReference type="ChEBI" id="CHEBI:18420"/>
    </cofactor>
    <text evidence="11">Binds 1 Mg(2+) ion per subunit.</text>
</comment>
<dbReference type="PANTHER" id="PTHR21087">
    <property type="entry name" value="SHIKIMATE KINASE"/>
    <property type="match status" value="1"/>
</dbReference>
<organism evidence="13 14">
    <name type="scientific">Kineosporia corallincola</name>
    <dbReference type="NCBI Taxonomy" id="2835133"/>
    <lineage>
        <taxon>Bacteria</taxon>
        <taxon>Bacillati</taxon>
        <taxon>Actinomycetota</taxon>
        <taxon>Actinomycetes</taxon>
        <taxon>Kineosporiales</taxon>
        <taxon>Kineosporiaceae</taxon>
        <taxon>Kineosporia</taxon>
    </lineage>
</organism>
<evidence type="ECO:0000256" key="1">
    <source>
        <dbReference type="ARBA" id="ARBA00004842"/>
    </source>
</evidence>
<dbReference type="Gene3D" id="3.40.50.300">
    <property type="entry name" value="P-loop containing nucleotide triphosphate hydrolases"/>
    <property type="match status" value="1"/>
</dbReference>
<dbReference type="InterPro" id="IPR031322">
    <property type="entry name" value="Shikimate/glucono_kinase"/>
</dbReference>
<protein>
    <recommendedName>
        <fullName evidence="3 11">Shikimate kinase</fullName>
        <shortName evidence="11">SK</shortName>
        <ecNumber evidence="3 11">2.7.1.71</ecNumber>
    </recommendedName>
</protein>
<dbReference type="EC" id="2.7.1.71" evidence="3 11"/>
<evidence type="ECO:0000256" key="3">
    <source>
        <dbReference type="ARBA" id="ARBA00012154"/>
    </source>
</evidence>
<evidence type="ECO:0000256" key="9">
    <source>
        <dbReference type="ARBA" id="ARBA00023141"/>
    </source>
</evidence>
<keyword evidence="9 11" id="KW-0057">Aromatic amino acid biosynthesis</keyword>
<keyword evidence="7 11" id="KW-0418">Kinase</keyword>
<evidence type="ECO:0000259" key="12">
    <source>
        <dbReference type="SMART" id="SM00382"/>
    </source>
</evidence>
<keyword evidence="6 11" id="KW-0547">Nucleotide-binding</keyword>
<dbReference type="PRINTS" id="PR01100">
    <property type="entry name" value="SHIKIMTKNASE"/>
</dbReference>
<comment type="catalytic activity">
    <reaction evidence="10 11">
        <text>shikimate + ATP = 3-phosphoshikimate + ADP + H(+)</text>
        <dbReference type="Rhea" id="RHEA:13121"/>
        <dbReference type="ChEBI" id="CHEBI:15378"/>
        <dbReference type="ChEBI" id="CHEBI:30616"/>
        <dbReference type="ChEBI" id="CHEBI:36208"/>
        <dbReference type="ChEBI" id="CHEBI:145989"/>
        <dbReference type="ChEBI" id="CHEBI:456216"/>
        <dbReference type="EC" id="2.7.1.71"/>
    </reaction>
</comment>
<dbReference type="EMBL" id="JAHBAY010000003">
    <property type="protein sequence ID" value="MBT0768944.1"/>
    <property type="molecule type" value="Genomic_DNA"/>
</dbReference>